<feature type="transmembrane region" description="Helical" evidence="1">
    <location>
        <begin position="74"/>
        <end position="94"/>
    </location>
</feature>
<feature type="transmembrane region" description="Helical" evidence="1">
    <location>
        <begin position="159"/>
        <end position="180"/>
    </location>
</feature>
<proteinExistence type="predicted"/>
<sequence length="197" mass="20830">MADNRNRCNTWVTNAGFSLLTVNSGLAIYRAKGDLASILFVSGSYITLLLLFAGLRAYERAPPGSPARERARRAVAAVMPSAVAGAVVWALAAATPTGGFFAFFLTVTVCYVALVLLFACLRAYERAPARERAAALMMAAFGAMACDAALAIHDVLGDLGSAMFVLVAYVGFLVLIFRFLRAFAGRARGVGHGQDQA</sequence>
<dbReference type="PANTHER" id="PTHR46610:SF6">
    <property type="entry name" value="OS06G0147100 PROTEIN"/>
    <property type="match status" value="1"/>
</dbReference>
<dbReference type="EMBL" id="OZ075145">
    <property type="protein sequence ID" value="CAL5045874.1"/>
    <property type="molecule type" value="Genomic_DNA"/>
</dbReference>
<accession>A0ABC9DXC4</accession>
<keyword evidence="1" id="KW-1133">Transmembrane helix</keyword>
<dbReference type="PANTHER" id="PTHR46610">
    <property type="entry name" value="OS05G0181300 PROTEIN"/>
    <property type="match status" value="1"/>
</dbReference>
<feature type="transmembrane region" description="Helical" evidence="1">
    <location>
        <begin position="35"/>
        <end position="53"/>
    </location>
</feature>
<feature type="transmembrane region" description="Helical" evidence="1">
    <location>
        <begin position="12"/>
        <end position="29"/>
    </location>
</feature>
<dbReference type="InterPro" id="IPR045501">
    <property type="entry name" value="DUF6490"/>
</dbReference>
<evidence type="ECO:0000256" key="1">
    <source>
        <dbReference type="SAM" id="Phobius"/>
    </source>
</evidence>
<feature type="transmembrane region" description="Helical" evidence="1">
    <location>
        <begin position="133"/>
        <end position="153"/>
    </location>
</feature>
<dbReference type="Proteomes" id="UP001497457">
    <property type="component" value="Chromosome 35b"/>
</dbReference>
<dbReference type="AlphaFoldDB" id="A0ABC9DXC4"/>
<keyword evidence="3" id="KW-1185">Reference proteome</keyword>
<feature type="transmembrane region" description="Helical" evidence="1">
    <location>
        <begin position="100"/>
        <end position="121"/>
    </location>
</feature>
<keyword evidence="1" id="KW-0812">Transmembrane</keyword>
<evidence type="ECO:0000313" key="2">
    <source>
        <dbReference type="EMBL" id="CAL5045874.1"/>
    </source>
</evidence>
<reference evidence="3" key="1">
    <citation type="submission" date="2024-06" db="EMBL/GenBank/DDBJ databases">
        <authorList>
            <person name="Ryan C."/>
        </authorList>
    </citation>
    <scope>NUCLEOTIDE SEQUENCE [LARGE SCALE GENOMIC DNA]</scope>
</reference>
<keyword evidence="1" id="KW-0472">Membrane</keyword>
<organism evidence="2 3">
    <name type="scientific">Urochloa decumbens</name>
    <dbReference type="NCBI Taxonomy" id="240449"/>
    <lineage>
        <taxon>Eukaryota</taxon>
        <taxon>Viridiplantae</taxon>
        <taxon>Streptophyta</taxon>
        <taxon>Embryophyta</taxon>
        <taxon>Tracheophyta</taxon>
        <taxon>Spermatophyta</taxon>
        <taxon>Magnoliopsida</taxon>
        <taxon>Liliopsida</taxon>
        <taxon>Poales</taxon>
        <taxon>Poaceae</taxon>
        <taxon>PACMAD clade</taxon>
        <taxon>Panicoideae</taxon>
        <taxon>Panicodae</taxon>
        <taxon>Paniceae</taxon>
        <taxon>Melinidinae</taxon>
        <taxon>Urochloa</taxon>
    </lineage>
</organism>
<evidence type="ECO:0000313" key="3">
    <source>
        <dbReference type="Proteomes" id="UP001497457"/>
    </source>
</evidence>
<protein>
    <submittedName>
        <fullName evidence="2">Uncharacterized protein</fullName>
    </submittedName>
</protein>
<reference evidence="2 3" key="2">
    <citation type="submission" date="2024-10" db="EMBL/GenBank/DDBJ databases">
        <authorList>
            <person name="Ryan C."/>
        </authorList>
    </citation>
    <scope>NUCLEOTIDE SEQUENCE [LARGE SCALE GENOMIC DNA]</scope>
</reference>
<name>A0ABC9DXC4_9POAL</name>
<gene>
    <name evidence="2" type="ORF">URODEC1_LOCUS89043</name>
</gene>
<dbReference type="Pfam" id="PF20100">
    <property type="entry name" value="DUF6490"/>
    <property type="match status" value="1"/>
</dbReference>